<accession>A0A915P2D2</accession>
<evidence type="ECO:0000259" key="2">
    <source>
        <dbReference type="Pfam" id="PF17172"/>
    </source>
</evidence>
<dbReference type="Proteomes" id="UP000887560">
    <property type="component" value="Unplaced"/>
</dbReference>
<dbReference type="SUPFAM" id="SSF47616">
    <property type="entry name" value="GST C-terminal domain-like"/>
    <property type="match status" value="1"/>
</dbReference>
<sequence>MLFLLFLIIILNNSNIFCLLLKYPIEIGTENPKLLVENWKENVVYLIRYPRISSLPDLDVNCFKLEIWLKLKEIQFYRINNQFKLGSPQNGQVPFIQFNGDFIEGMENIINKLKHLGKPLAENKNEKKVEEIVDNILFPILIKDRTTRDLKGNGGFDFLAKDKAIHQQLLPKLEELYKKPQIIEINDNEAFLVKIDEQFWNELFCLEKGVEKHEKDDKDIKLFFDKYIDKLVEGGNKKQIFDLNYWGVFINKKDEWIENIVKKYFIKGENNFENMLIQQISSNKNIETINKVIKNFDKNLSLIGEMIVGNYFIFGEEPTNADICLFAVLIQFFEGPFLSIPILDYFFRLKGSSNNIGSTSQVYTQKGKGKEIIQSEEELNGIKYNNGEIPNEIEKDEIEEEKEEIVESKGLKIVFEDDRINILFNFVQNMKRKLSFNKESDWQNLRESPWKLNYEPEDFSQKRYIGPFQIETDGLHGINKLLFYERITDLWSLITRKKRFQKNKGDKLWKKIIRIIKGKAKPSIGDFDELIQKILEKLISYIHSTFWDEIRIKYYGTITLNCLASYLCNLGRGKTLQEGEECKEYFFEKVKKQGEIVFRDIELFNVNSAESLKEKKKEIALTSIHQFRPFFYNGETQLDVSEVQQQCNYASTINDKGQQKKYMTDQLWMQNDTWHSSSDCNWTTLERNDAPNSTRL</sequence>
<evidence type="ECO:0000313" key="4">
    <source>
        <dbReference type="WBParaSite" id="scf7180000423421.g10944"/>
    </source>
</evidence>
<evidence type="ECO:0000313" key="3">
    <source>
        <dbReference type="Proteomes" id="UP000887560"/>
    </source>
</evidence>
<dbReference type="GO" id="GO:0005737">
    <property type="term" value="C:cytoplasm"/>
    <property type="evidence" value="ECO:0007669"/>
    <property type="project" value="TreeGrafter"/>
</dbReference>
<dbReference type="InterPro" id="IPR050931">
    <property type="entry name" value="Mito_Protein_Transport_Metaxin"/>
</dbReference>
<reference evidence="4" key="1">
    <citation type="submission" date="2022-11" db="UniProtKB">
        <authorList>
            <consortium name="WormBaseParasite"/>
        </authorList>
    </citation>
    <scope>IDENTIFICATION</scope>
</reference>
<dbReference type="WBParaSite" id="scf7180000423421.g10944">
    <property type="protein sequence ID" value="scf7180000423421.g10944"/>
    <property type="gene ID" value="scf7180000423421.g10944"/>
</dbReference>
<dbReference type="AlphaFoldDB" id="A0A915P2D2"/>
<evidence type="ECO:0000256" key="1">
    <source>
        <dbReference type="SAM" id="SignalP"/>
    </source>
</evidence>
<feature type="signal peptide" evidence="1">
    <location>
        <begin position="1"/>
        <end position="18"/>
    </location>
</feature>
<name>A0A915P2D2_9BILA</name>
<dbReference type="CDD" id="cd00299">
    <property type="entry name" value="GST_C_family"/>
    <property type="match status" value="1"/>
</dbReference>
<keyword evidence="3" id="KW-1185">Reference proteome</keyword>
<feature type="domain" description="Thioredoxin-like fold" evidence="2">
    <location>
        <begin position="61"/>
        <end position="120"/>
    </location>
</feature>
<keyword evidence="1" id="KW-0732">Signal</keyword>
<dbReference type="Pfam" id="PF17172">
    <property type="entry name" value="GST_N_4"/>
    <property type="match status" value="1"/>
</dbReference>
<dbReference type="InterPro" id="IPR036282">
    <property type="entry name" value="Glutathione-S-Trfase_C_sf"/>
</dbReference>
<organism evidence="3 4">
    <name type="scientific">Meloidogyne floridensis</name>
    <dbReference type="NCBI Taxonomy" id="298350"/>
    <lineage>
        <taxon>Eukaryota</taxon>
        <taxon>Metazoa</taxon>
        <taxon>Ecdysozoa</taxon>
        <taxon>Nematoda</taxon>
        <taxon>Chromadorea</taxon>
        <taxon>Rhabditida</taxon>
        <taxon>Tylenchina</taxon>
        <taxon>Tylenchomorpha</taxon>
        <taxon>Tylenchoidea</taxon>
        <taxon>Meloidogynidae</taxon>
        <taxon>Meloidogyninae</taxon>
        <taxon>Meloidogyne</taxon>
    </lineage>
</organism>
<dbReference type="InterPro" id="IPR012336">
    <property type="entry name" value="Thioredoxin-like_fold"/>
</dbReference>
<feature type="chain" id="PRO_5037010485" evidence="1">
    <location>
        <begin position="19"/>
        <end position="696"/>
    </location>
</feature>
<dbReference type="PANTHER" id="PTHR12289:SF32">
    <property type="entry name" value="GST_C_6 DOMAIN-CONTAINING PROTEIN"/>
    <property type="match status" value="1"/>
</dbReference>
<protein>
    <submittedName>
        <fullName evidence="4">Thioredoxin-like fold domain-containing protein</fullName>
    </submittedName>
</protein>
<dbReference type="PANTHER" id="PTHR12289">
    <property type="entry name" value="METAXIN RELATED"/>
    <property type="match status" value="1"/>
</dbReference>
<proteinExistence type="predicted"/>
<dbReference type="CDD" id="cd03054">
    <property type="entry name" value="GST_N_Metaxin"/>
    <property type="match status" value="1"/>
</dbReference>